<dbReference type="Pfam" id="PF17407">
    <property type="entry name" value="Nrap_D6"/>
    <property type="match status" value="1"/>
</dbReference>
<evidence type="ECO:0000256" key="4">
    <source>
        <dbReference type="ARBA" id="ARBA00023242"/>
    </source>
</evidence>
<dbReference type="Pfam" id="PF17406">
    <property type="entry name" value="Nrap_D5"/>
    <property type="match status" value="1"/>
</dbReference>
<keyword evidence="4 5" id="KW-0539">Nucleus</keyword>
<accession>C1MHL8</accession>
<evidence type="ECO:0000259" key="6">
    <source>
        <dbReference type="Pfam" id="PF03813"/>
    </source>
</evidence>
<reference evidence="12 13" key="1">
    <citation type="journal article" date="2009" name="Science">
        <title>Green evolution and dynamic adaptations revealed by genomes of the marine picoeukaryotes Micromonas.</title>
        <authorList>
            <person name="Worden A.Z."/>
            <person name="Lee J.H."/>
            <person name="Mock T."/>
            <person name="Rouze P."/>
            <person name="Simmons M.P."/>
            <person name="Aerts A.L."/>
            <person name="Allen A.E."/>
            <person name="Cuvelier M.L."/>
            <person name="Derelle E."/>
            <person name="Everett M.V."/>
            <person name="Foulon E."/>
            <person name="Grimwood J."/>
            <person name="Gundlach H."/>
            <person name="Henrissat B."/>
            <person name="Napoli C."/>
            <person name="McDonald S.M."/>
            <person name="Parker M.S."/>
            <person name="Rombauts S."/>
            <person name="Salamov A."/>
            <person name="Von Dassow P."/>
            <person name="Badger J.H."/>
            <person name="Coutinho P.M."/>
            <person name="Demir E."/>
            <person name="Dubchak I."/>
            <person name="Gentemann C."/>
            <person name="Eikrem W."/>
            <person name="Gready J.E."/>
            <person name="John U."/>
            <person name="Lanier W."/>
            <person name="Lindquist E.A."/>
            <person name="Lucas S."/>
            <person name="Mayer K.F."/>
            <person name="Moreau H."/>
            <person name="Not F."/>
            <person name="Otillar R."/>
            <person name="Panaud O."/>
            <person name="Pangilinan J."/>
            <person name="Paulsen I."/>
            <person name="Piegu B."/>
            <person name="Poliakov A."/>
            <person name="Robbens S."/>
            <person name="Schmutz J."/>
            <person name="Toulza E."/>
            <person name="Wyss T."/>
            <person name="Zelensky A."/>
            <person name="Zhou K."/>
            <person name="Armbrust E.V."/>
            <person name="Bhattacharya D."/>
            <person name="Goodenough U.W."/>
            <person name="Van de Peer Y."/>
            <person name="Grigoriev I.V."/>
        </authorList>
    </citation>
    <scope>NUCLEOTIDE SEQUENCE [LARGE SCALE GENOMIC DNA]</scope>
    <source>
        <strain evidence="12 13">CCMP1545</strain>
    </source>
</reference>
<dbReference type="GO" id="GO:0032545">
    <property type="term" value="C:CURI complex"/>
    <property type="evidence" value="ECO:0007669"/>
    <property type="project" value="TreeGrafter"/>
</dbReference>
<dbReference type="Gene3D" id="1.10.1410.10">
    <property type="match status" value="1"/>
</dbReference>
<evidence type="ECO:0000256" key="5">
    <source>
        <dbReference type="RuleBase" id="RU364032"/>
    </source>
</evidence>
<evidence type="ECO:0000313" key="12">
    <source>
        <dbReference type="EMBL" id="EEH60230.1"/>
    </source>
</evidence>
<keyword evidence="3 5" id="KW-0694">RNA-binding</keyword>
<dbReference type="InterPro" id="IPR035371">
    <property type="entry name" value="Nrap_D6"/>
</dbReference>
<feature type="domain" description="Nrap protein" evidence="10">
    <location>
        <begin position="747"/>
        <end position="884"/>
    </location>
</feature>
<dbReference type="STRING" id="564608.C1MHL8"/>
<keyword evidence="13" id="KW-1185">Reference proteome</keyword>
<dbReference type="GO" id="GO:0034456">
    <property type="term" value="C:UTP-C complex"/>
    <property type="evidence" value="ECO:0007669"/>
    <property type="project" value="TreeGrafter"/>
</dbReference>
<proteinExistence type="inferred from homology"/>
<sequence>MPSDLDGELLKAILEESTLPRAVRGVASRLVEELEATVSGIPAQDLKYSPAAHFRTALGHSSEGATKKLKFTAPDRVGLAGSVVYGGCLRTSGFTVVDVKVDVPKAFFQEKDYLDHRYHAKRLAYLQVLHEHLCRAEWVASSTTSTHHADVRKPCLLVRAKKSSDVCLRVLLTAPADAFPVARLQPDKANLRNLDDEDGDRSPSPHYNQTILEDMFTEEHARYFQKAASVAEHLEDACVLMKVWAARRGMLGAPDGFTGFVLSMLLAHLVSTGGKLSPLMDALQLVKGALILLSDPVVVSRGFWADDAARKNVAAWRNSFPLVFLGPCGCVNIGSRISKSALAEFIHEAALSSAVLERGGRMAFEQVFLVTFSPAARYDIHMHVTLDRNKHISSGGCDTDVVTWRDYEARIHDIVASAVGTRAKLVRAQHQPLVDSSDIHLSQNEARAATKKRKNTEPSHAEVSDKSNMLNVWIGIILDPETAFRLVDIGPSSDDDKLAKKFRTFWGDRAELRRFKDGRICESVVWDSTPHSQRHHIPALASEYALKRNFDAIEKVEWSCSLLDPTLNCKQNISSDKLKESSPTALLQCLDRLAKRMKDMKEMPLKVVNIQPLSAAFRGTDPFPPQQHQLAFGAGIGLGRSDEHMPVCPKTLDVLVQLEGSGRWPENSTAINKTKAAMALKIAEQLRSSYATPTVVAEEAIDILHEGYAFRLNINSTAGGANNEAAELHLIKGAAHAGMISTIYARFPAYGPATQVAKRWISAHMLSSHIGGEIIELLVGYLFLHPGAVEPPHSREVAFVRFLDLIASHPWNVLPLFLDPDDEVTLEAMQGLERKMDSPESPTMCIPTPYDSDGDIWTRHGPAAVVLKRAQLLASRASIRLRSLLQGRNSTIYKSQDEDITELGDSSAWESMFTPALTHFDIVLKLRRAALPFPDHALFTAKQIKRRVIKELGVDPDTFQMAEHGSKRGLQLASMPEKVITRGPDKARAAMLIGFDPLQCYLREAERRLGGTALFFADKYGGDLIGVALRPSLAHHEAQLPASLGDFDPLGDFSSPAPPSVEEIMDDLLFIGNGFVQDGYKTK</sequence>
<dbReference type="InterPro" id="IPR035082">
    <property type="entry name" value="Nrap_D1"/>
</dbReference>
<dbReference type="Pfam" id="PF03813">
    <property type="entry name" value="Nrap"/>
    <property type="match status" value="1"/>
</dbReference>
<dbReference type="InterPro" id="IPR035370">
    <property type="entry name" value="Nrap_D5"/>
</dbReference>
<comment type="similarity">
    <text evidence="2 5">Belongs to the NRAP family.</text>
</comment>
<dbReference type="eggNOG" id="KOG2054">
    <property type="taxonomic scope" value="Eukaryota"/>
</dbReference>
<evidence type="ECO:0000256" key="1">
    <source>
        <dbReference type="ARBA" id="ARBA00004604"/>
    </source>
</evidence>
<dbReference type="PANTHER" id="PTHR17972">
    <property type="entry name" value="NUCLEOLAR RNA-ASSOCIATED PROTEIN"/>
    <property type="match status" value="1"/>
</dbReference>
<evidence type="ECO:0000259" key="10">
    <source>
        <dbReference type="Pfam" id="PF17406"/>
    </source>
</evidence>
<feature type="domain" description="Nrap protein" evidence="8">
    <location>
        <begin position="375"/>
        <end position="550"/>
    </location>
</feature>
<dbReference type="Proteomes" id="UP000001876">
    <property type="component" value="Unassembled WGS sequence"/>
</dbReference>
<dbReference type="OrthoDB" id="10251401at2759"/>
<dbReference type="RefSeq" id="XP_003054978.1">
    <property type="nucleotide sequence ID" value="XM_003054932.1"/>
</dbReference>
<evidence type="ECO:0000259" key="11">
    <source>
        <dbReference type="Pfam" id="PF17407"/>
    </source>
</evidence>
<evidence type="ECO:0000256" key="2">
    <source>
        <dbReference type="ARBA" id="ARBA00006674"/>
    </source>
</evidence>
<organism evidence="13">
    <name type="scientific">Micromonas pusilla (strain CCMP1545)</name>
    <name type="common">Picoplanktonic green alga</name>
    <dbReference type="NCBI Taxonomy" id="564608"/>
    <lineage>
        <taxon>Eukaryota</taxon>
        <taxon>Viridiplantae</taxon>
        <taxon>Chlorophyta</taxon>
        <taxon>Mamiellophyceae</taxon>
        <taxon>Mamiellales</taxon>
        <taxon>Mamiellaceae</taxon>
        <taxon>Micromonas</taxon>
    </lineage>
</organism>
<dbReference type="GeneID" id="9680698"/>
<dbReference type="GO" id="GO:0032040">
    <property type="term" value="C:small-subunit processome"/>
    <property type="evidence" value="ECO:0007669"/>
    <property type="project" value="TreeGrafter"/>
</dbReference>
<evidence type="ECO:0000259" key="9">
    <source>
        <dbReference type="Pfam" id="PF17405"/>
    </source>
</evidence>
<comment type="subcellular location">
    <subcellularLocation>
        <location evidence="1 5">Nucleus</location>
        <location evidence="1 5">Nucleolus</location>
    </subcellularLocation>
</comment>
<dbReference type="EMBL" id="GG663735">
    <property type="protein sequence ID" value="EEH60230.1"/>
    <property type="molecule type" value="Genomic_DNA"/>
</dbReference>
<feature type="domain" description="Nrap protein" evidence="11">
    <location>
        <begin position="917"/>
        <end position="1076"/>
    </location>
</feature>
<dbReference type="GO" id="GO:0006364">
    <property type="term" value="P:rRNA processing"/>
    <property type="evidence" value="ECO:0007669"/>
    <property type="project" value="TreeGrafter"/>
</dbReference>
<dbReference type="PANTHER" id="PTHR17972:SF0">
    <property type="entry name" value="NUCLEOLAR PROTEIN 6"/>
    <property type="match status" value="1"/>
</dbReference>
<dbReference type="InterPro" id="IPR035368">
    <property type="entry name" value="Nrap_D3"/>
</dbReference>
<feature type="domain" description="Nrap protein" evidence="7">
    <location>
        <begin position="234"/>
        <end position="369"/>
    </location>
</feature>
<dbReference type="InterPro" id="IPR035367">
    <property type="entry name" value="Nrap_D2"/>
</dbReference>
<feature type="domain" description="Nrap protein" evidence="9">
    <location>
        <begin position="571"/>
        <end position="715"/>
    </location>
</feature>
<dbReference type="InterPro" id="IPR005554">
    <property type="entry name" value="NOL6/Upt22"/>
</dbReference>
<evidence type="ECO:0000259" key="8">
    <source>
        <dbReference type="Pfam" id="PF17404"/>
    </source>
</evidence>
<evidence type="ECO:0000259" key="7">
    <source>
        <dbReference type="Pfam" id="PF17403"/>
    </source>
</evidence>
<dbReference type="OMA" id="NPHGGKE"/>
<dbReference type="InterPro" id="IPR035369">
    <property type="entry name" value="Nrap_D4"/>
</dbReference>
<dbReference type="KEGG" id="mpp:MICPUCDRAFT_50246"/>
<name>C1MHL8_MICPC</name>
<dbReference type="AlphaFoldDB" id="C1MHL8"/>
<dbReference type="GO" id="GO:0006409">
    <property type="term" value="P:tRNA export from nucleus"/>
    <property type="evidence" value="ECO:0007669"/>
    <property type="project" value="TreeGrafter"/>
</dbReference>
<feature type="domain" description="Nrap protein" evidence="6">
    <location>
        <begin position="97"/>
        <end position="228"/>
    </location>
</feature>
<gene>
    <name evidence="12" type="ORF">MICPUCDRAFT_50246</name>
</gene>
<evidence type="ECO:0000313" key="13">
    <source>
        <dbReference type="Proteomes" id="UP000001876"/>
    </source>
</evidence>
<dbReference type="Pfam" id="PF17403">
    <property type="entry name" value="Nrap_D2"/>
    <property type="match status" value="1"/>
</dbReference>
<evidence type="ECO:0000256" key="3">
    <source>
        <dbReference type="ARBA" id="ARBA00022884"/>
    </source>
</evidence>
<dbReference type="Pfam" id="PF17404">
    <property type="entry name" value="Nrap_D3"/>
    <property type="match status" value="1"/>
</dbReference>
<dbReference type="Pfam" id="PF17405">
    <property type="entry name" value="Nrap_D4"/>
    <property type="match status" value="1"/>
</dbReference>
<protein>
    <submittedName>
        <fullName evidence="12">Predicted protein</fullName>
    </submittedName>
</protein>
<dbReference type="GO" id="GO:0003723">
    <property type="term" value="F:RNA binding"/>
    <property type="evidence" value="ECO:0007669"/>
    <property type="project" value="UniProtKB-KW"/>
</dbReference>